<evidence type="ECO:0000313" key="1">
    <source>
        <dbReference type="EMBL" id="KAI1728085.1"/>
    </source>
</evidence>
<comment type="caution">
    <text evidence="1">The sequence shown here is derived from an EMBL/GenBank/DDBJ whole genome shotgun (WGS) entry which is preliminary data.</text>
</comment>
<gene>
    <name evidence="1" type="ORF">DdX_00239</name>
</gene>
<reference evidence="1" key="1">
    <citation type="submission" date="2022-01" db="EMBL/GenBank/DDBJ databases">
        <title>Genome Sequence Resource for Two Populations of Ditylenchus destructor, the Migratory Endoparasitic Phytonematode.</title>
        <authorList>
            <person name="Zhang H."/>
            <person name="Lin R."/>
            <person name="Xie B."/>
        </authorList>
    </citation>
    <scope>NUCLEOTIDE SEQUENCE</scope>
    <source>
        <strain evidence="1">BazhouSP</strain>
    </source>
</reference>
<name>A0AAD4NG57_9BILA</name>
<sequence length="132" mass="15096">MFPAKPVPIDSARRDEAIDVSHARNRAATRNLPFYVTHVTHKFSPLYNKPVLFRKTSYSLFLQVRLPQPVSSGSGLSPYSWLYSNTILCAKEWEMKRKRLESNSKFPAAKKIITEENIGQWDDSVLALLISD</sequence>
<dbReference type="AlphaFoldDB" id="A0AAD4NG57"/>
<protein>
    <submittedName>
        <fullName evidence="1">Uncharacterized protein</fullName>
    </submittedName>
</protein>
<dbReference type="Proteomes" id="UP001201812">
    <property type="component" value="Unassembled WGS sequence"/>
</dbReference>
<keyword evidence="2" id="KW-1185">Reference proteome</keyword>
<evidence type="ECO:0000313" key="2">
    <source>
        <dbReference type="Proteomes" id="UP001201812"/>
    </source>
</evidence>
<organism evidence="1 2">
    <name type="scientific">Ditylenchus destructor</name>
    <dbReference type="NCBI Taxonomy" id="166010"/>
    <lineage>
        <taxon>Eukaryota</taxon>
        <taxon>Metazoa</taxon>
        <taxon>Ecdysozoa</taxon>
        <taxon>Nematoda</taxon>
        <taxon>Chromadorea</taxon>
        <taxon>Rhabditida</taxon>
        <taxon>Tylenchina</taxon>
        <taxon>Tylenchomorpha</taxon>
        <taxon>Sphaerularioidea</taxon>
        <taxon>Anguinidae</taxon>
        <taxon>Anguininae</taxon>
        <taxon>Ditylenchus</taxon>
    </lineage>
</organism>
<accession>A0AAD4NG57</accession>
<proteinExistence type="predicted"/>
<dbReference type="EMBL" id="JAKKPZ010000001">
    <property type="protein sequence ID" value="KAI1728085.1"/>
    <property type="molecule type" value="Genomic_DNA"/>
</dbReference>